<feature type="transmembrane region" description="Helical" evidence="1">
    <location>
        <begin position="15"/>
        <end position="38"/>
    </location>
</feature>
<reference evidence="2 3" key="2">
    <citation type="journal article" date="2018" name="Plant J.">
        <title>The Physcomitrella patens chromosome-scale assembly reveals moss genome structure and evolution.</title>
        <authorList>
            <person name="Lang D."/>
            <person name="Ullrich K.K."/>
            <person name="Murat F."/>
            <person name="Fuchs J."/>
            <person name="Jenkins J."/>
            <person name="Haas F.B."/>
            <person name="Piednoel M."/>
            <person name="Gundlach H."/>
            <person name="Van Bel M."/>
            <person name="Meyberg R."/>
            <person name="Vives C."/>
            <person name="Morata J."/>
            <person name="Symeonidi A."/>
            <person name="Hiss M."/>
            <person name="Muchero W."/>
            <person name="Kamisugi Y."/>
            <person name="Saleh O."/>
            <person name="Blanc G."/>
            <person name="Decker E.L."/>
            <person name="van Gessel N."/>
            <person name="Grimwood J."/>
            <person name="Hayes R.D."/>
            <person name="Graham S.W."/>
            <person name="Gunter L.E."/>
            <person name="McDaniel S.F."/>
            <person name="Hoernstein S.N.W."/>
            <person name="Larsson A."/>
            <person name="Li F.W."/>
            <person name="Perroud P.F."/>
            <person name="Phillips J."/>
            <person name="Ranjan P."/>
            <person name="Rokshar D.S."/>
            <person name="Rothfels C.J."/>
            <person name="Schneider L."/>
            <person name="Shu S."/>
            <person name="Stevenson D.W."/>
            <person name="Thummler F."/>
            <person name="Tillich M."/>
            <person name="Villarreal Aguilar J.C."/>
            <person name="Widiez T."/>
            <person name="Wong G.K."/>
            <person name="Wymore A."/>
            <person name="Zhang Y."/>
            <person name="Zimmer A.D."/>
            <person name="Quatrano R.S."/>
            <person name="Mayer K.F.X."/>
            <person name="Goodstein D."/>
            <person name="Casacuberta J.M."/>
            <person name="Vandepoele K."/>
            <person name="Reski R."/>
            <person name="Cuming A.C."/>
            <person name="Tuskan G.A."/>
            <person name="Maumus F."/>
            <person name="Salse J."/>
            <person name="Schmutz J."/>
            <person name="Rensing S.A."/>
        </authorList>
    </citation>
    <scope>NUCLEOTIDE SEQUENCE [LARGE SCALE GENOMIC DNA]</scope>
    <source>
        <strain evidence="2 3">cv. Gransden 2004</strain>
    </source>
</reference>
<protein>
    <recommendedName>
        <fullName evidence="4">Transmembrane protein</fullName>
    </recommendedName>
</protein>
<dbReference type="Gramene" id="Pp3c20_14770V3.3">
    <property type="protein sequence ID" value="Pp3c20_14770V3.3"/>
    <property type="gene ID" value="Pp3c20_14770"/>
</dbReference>
<name>A0A7I4C8M5_PHYPA</name>
<proteinExistence type="predicted"/>
<dbReference type="AlphaFoldDB" id="A0A7I4C8M5"/>
<dbReference type="PROSITE" id="PS51257">
    <property type="entry name" value="PROKAR_LIPOPROTEIN"/>
    <property type="match status" value="1"/>
</dbReference>
<keyword evidence="1" id="KW-1133">Transmembrane helix</keyword>
<evidence type="ECO:0000313" key="2">
    <source>
        <dbReference type="EnsemblPlants" id="Pp3c20_14770V3.3"/>
    </source>
</evidence>
<feature type="transmembrane region" description="Helical" evidence="1">
    <location>
        <begin position="149"/>
        <end position="172"/>
    </location>
</feature>
<evidence type="ECO:0000313" key="3">
    <source>
        <dbReference type="Proteomes" id="UP000006727"/>
    </source>
</evidence>
<evidence type="ECO:0008006" key="4">
    <source>
        <dbReference type="Google" id="ProtNLM"/>
    </source>
</evidence>
<keyword evidence="1" id="KW-0812">Transmembrane</keyword>
<keyword evidence="3" id="KW-1185">Reference proteome</keyword>
<dbReference type="EnsemblPlants" id="Pp3c20_14770V3.3">
    <property type="protein sequence ID" value="Pp3c20_14770V3.3"/>
    <property type="gene ID" value="Pp3c20_14770"/>
</dbReference>
<dbReference type="Proteomes" id="UP000006727">
    <property type="component" value="Chromosome 20"/>
</dbReference>
<dbReference type="InParanoid" id="A0A7I4C8M5"/>
<keyword evidence="1" id="KW-0472">Membrane</keyword>
<organism evidence="2 3">
    <name type="scientific">Physcomitrium patens</name>
    <name type="common">Spreading-leaved earth moss</name>
    <name type="synonym">Physcomitrella patens</name>
    <dbReference type="NCBI Taxonomy" id="3218"/>
    <lineage>
        <taxon>Eukaryota</taxon>
        <taxon>Viridiplantae</taxon>
        <taxon>Streptophyta</taxon>
        <taxon>Embryophyta</taxon>
        <taxon>Bryophyta</taxon>
        <taxon>Bryophytina</taxon>
        <taxon>Bryopsida</taxon>
        <taxon>Funariidae</taxon>
        <taxon>Funariales</taxon>
        <taxon>Funariaceae</taxon>
        <taxon>Physcomitrium</taxon>
    </lineage>
</organism>
<reference evidence="2" key="3">
    <citation type="submission" date="2020-12" db="UniProtKB">
        <authorList>
            <consortium name="EnsemblPlants"/>
        </authorList>
    </citation>
    <scope>IDENTIFICATION</scope>
</reference>
<evidence type="ECO:0000256" key="1">
    <source>
        <dbReference type="SAM" id="Phobius"/>
    </source>
</evidence>
<reference evidence="2 3" key="1">
    <citation type="journal article" date="2008" name="Science">
        <title>The Physcomitrella genome reveals evolutionary insights into the conquest of land by plants.</title>
        <authorList>
            <person name="Rensing S."/>
            <person name="Lang D."/>
            <person name="Zimmer A."/>
            <person name="Terry A."/>
            <person name="Salamov A."/>
            <person name="Shapiro H."/>
            <person name="Nishiyama T."/>
            <person name="Perroud P.-F."/>
            <person name="Lindquist E."/>
            <person name="Kamisugi Y."/>
            <person name="Tanahashi T."/>
            <person name="Sakakibara K."/>
            <person name="Fujita T."/>
            <person name="Oishi K."/>
            <person name="Shin-I T."/>
            <person name="Kuroki Y."/>
            <person name="Toyoda A."/>
            <person name="Suzuki Y."/>
            <person name="Hashimoto A."/>
            <person name="Yamaguchi K."/>
            <person name="Sugano A."/>
            <person name="Kohara Y."/>
            <person name="Fujiyama A."/>
            <person name="Anterola A."/>
            <person name="Aoki S."/>
            <person name="Ashton N."/>
            <person name="Barbazuk W.B."/>
            <person name="Barker E."/>
            <person name="Bennetzen J."/>
            <person name="Bezanilla M."/>
            <person name="Blankenship R."/>
            <person name="Cho S.H."/>
            <person name="Dutcher S."/>
            <person name="Estelle M."/>
            <person name="Fawcett J.A."/>
            <person name="Gundlach H."/>
            <person name="Hanada K."/>
            <person name="Heyl A."/>
            <person name="Hicks K.A."/>
            <person name="Hugh J."/>
            <person name="Lohr M."/>
            <person name="Mayer K."/>
            <person name="Melkozernov A."/>
            <person name="Murata T."/>
            <person name="Nelson D."/>
            <person name="Pils B."/>
            <person name="Prigge M."/>
            <person name="Reiss B."/>
            <person name="Renner T."/>
            <person name="Rombauts S."/>
            <person name="Rushton P."/>
            <person name="Sanderfoot A."/>
            <person name="Schween G."/>
            <person name="Shiu S.-H."/>
            <person name="Stueber K."/>
            <person name="Theodoulou F.L."/>
            <person name="Tu H."/>
            <person name="Van de Peer Y."/>
            <person name="Verrier P.J."/>
            <person name="Waters E."/>
            <person name="Wood A."/>
            <person name="Yang L."/>
            <person name="Cove D."/>
            <person name="Cuming A."/>
            <person name="Hasebe M."/>
            <person name="Lucas S."/>
            <person name="Mishler D.B."/>
            <person name="Reski R."/>
            <person name="Grigoriev I."/>
            <person name="Quatrano R.S."/>
            <person name="Boore J.L."/>
        </authorList>
    </citation>
    <scope>NUCLEOTIDE SEQUENCE [LARGE SCALE GENOMIC DNA]</scope>
    <source>
        <strain evidence="2 3">cv. Gransden 2004</strain>
    </source>
</reference>
<sequence>MVDRRIGDGDKWKPWIIYLFCIFLSCGGLELHILLLVLRLNLWLVVRFCVLRRSCRSGVVDNWLFFSFLSLWFRRRCCWVRSLCYDFGCRSGGQRGVLRWSCGVVEFRHFLHRSILVLLLFPGHTAVEASRCWCSVVLATLRSFSFPSLLLVLALRLPSIGAASGFLVYVGFSS</sequence>
<accession>A0A7I4C8M5</accession>
<dbReference type="EMBL" id="ABEU02000020">
    <property type="status" value="NOT_ANNOTATED_CDS"/>
    <property type="molecule type" value="Genomic_DNA"/>
</dbReference>